<evidence type="ECO:0000313" key="2">
    <source>
        <dbReference type="Proteomes" id="UP000555546"/>
    </source>
</evidence>
<comment type="caution">
    <text evidence="1">The sequence shown here is derived from an EMBL/GenBank/DDBJ whole genome shotgun (WGS) entry which is preliminary data.</text>
</comment>
<reference evidence="1 2" key="1">
    <citation type="submission" date="2020-08" db="EMBL/GenBank/DDBJ databases">
        <title>Genomic Encyclopedia of Type Strains, Phase IV (KMG-IV): sequencing the most valuable type-strain genomes for metagenomic binning, comparative biology and taxonomic classification.</title>
        <authorList>
            <person name="Goeker M."/>
        </authorList>
    </citation>
    <scope>NUCLEOTIDE SEQUENCE [LARGE SCALE GENOMIC DNA]</scope>
    <source>
        <strain evidence="1 2">DSM 26944</strain>
    </source>
</reference>
<name>A0A7W9AWG0_9HYPH</name>
<organism evidence="1 2">
    <name type="scientific">Brucella daejeonensis</name>
    <dbReference type="NCBI Taxonomy" id="659015"/>
    <lineage>
        <taxon>Bacteria</taxon>
        <taxon>Pseudomonadati</taxon>
        <taxon>Pseudomonadota</taxon>
        <taxon>Alphaproteobacteria</taxon>
        <taxon>Hyphomicrobiales</taxon>
        <taxon>Brucellaceae</taxon>
        <taxon>Brucella/Ochrobactrum group</taxon>
        <taxon>Brucella</taxon>
    </lineage>
</organism>
<evidence type="ECO:0008006" key="3">
    <source>
        <dbReference type="Google" id="ProtNLM"/>
    </source>
</evidence>
<protein>
    <recommendedName>
        <fullName evidence="3">Transposase</fullName>
    </recommendedName>
</protein>
<keyword evidence="2" id="KW-1185">Reference proteome</keyword>
<gene>
    <name evidence="1" type="ORF">FHS76_001345</name>
</gene>
<sequence length="287" mass="32171">MNIAVHPSELCAAIHLEPYSPAPDITATIAEIVTLHRLRQNAIKAQTKLSLQGQAVIRLLVPADDMPKEKAKARYAAIYKAAAADPLHDLHDYVAPYPHAGRPLDEQRAIYERQLVKAAKRLPVYPWVKSVRGFGDISFATIVGECGDIGAYKSVSAVWKRLGLAVIDGNRQGNPGKSASADDWIAHGYNRQRRSVSWNMRANIIGAQGMWRPIFGENVRANHDLTLYQQVFAERARMYAGRLDVPVAESAKGKESYSEHVVRRAARYAEKLLIKHLYLEWRRTANR</sequence>
<accession>A0A7W9AWG0</accession>
<proteinExistence type="predicted"/>
<dbReference type="RefSeq" id="WP_182511757.1">
    <property type="nucleotide sequence ID" value="NZ_JACIJG010000004.1"/>
</dbReference>
<dbReference type="AlphaFoldDB" id="A0A7W9AWG0"/>
<dbReference type="Proteomes" id="UP000555546">
    <property type="component" value="Unassembled WGS sequence"/>
</dbReference>
<evidence type="ECO:0000313" key="1">
    <source>
        <dbReference type="EMBL" id="MBB5701494.1"/>
    </source>
</evidence>
<dbReference type="EMBL" id="JACIJG010000004">
    <property type="protein sequence ID" value="MBB5701494.1"/>
    <property type="molecule type" value="Genomic_DNA"/>
</dbReference>